<dbReference type="GO" id="GO:0005737">
    <property type="term" value="C:cytoplasm"/>
    <property type="evidence" value="ECO:0007669"/>
    <property type="project" value="UniProtKB-SubCell"/>
</dbReference>
<comment type="function">
    <text evidence="5">Acetylates the N-terminal alanine of ribosomal protein bS18.</text>
</comment>
<reference evidence="7 8" key="1">
    <citation type="submission" date="2017-08" db="EMBL/GenBank/DDBJ databases">
        <authorList>
            <person name="de Groot N.N."/>
        </authorList>
    </citation>
    <scope>NUCLEOTIDE SEQUENCE [LARGE SCALE GENOMIC DNA]</scope>
    <source>
        <strain evidence="7 8">HM2</strain>
    </source>
</reference>
<sequence>MRLREMTENDLPQVLELQRELAFQDWNEKQFLSEIRASYAYCVVCEDEAKLLGYAIFHLLGPDSELLSIATRTSEQRKGIGSQLLKAGLDKLTENGDQCFLEVRDGNAKARAFYEKHGFKLYSVRKKYYSDGEDAALYKFCR</sequence>
<evidence type="ECO:0000256" key="5">
    <source>
        <dbReference type="RuleBase" id="RU363094"/>
    </source>
</evidence>
<gene>
    <name evidence="7" type="ORF">SAMN05661053_0822</name>
</gene>
<comment type="subcellular location">
    <subcellularLocation>
        <location evidence="5">Cytoplasm</location>
    </subcellularLocation>
</comment>
<dbReference type="RefSeq" id="WP_109572174.1">
    <property type="nucleotide sequence ID" value="NZ_UHJL01000001.1"/>
</dbReference>
<dbReference type="AlphaFoldDB" id="A0A380RVI6"/>
<evidence type="ECO:0000313" key="8">
    <source>
        <dbReference type="Proteomes" id="UP000255423"/>
    </source>
</evidence>
<dbReference type="InterPro" id="IPR050680">
    <property type="entry name" value="YpeA/RimI_acetyltransf"/>
</dbReference>
<keyword evidence="2 5" id="KW-0963">Cytoplasm</keyword>
<dbReference type="Gene3D" id="3.40.630.30">
    <property type="match status" value="1"/>
</dbReference>
<dbReference type="InterPro" id="IPR000182">
    <property type="entry name" value="GNAT_dom"/>
</dbReference>
<evidence type="ECO:0000256" key="1">
    <source>
        <dbReference type="ARBA" id="ARBA00005395"/>
    </source>
</evidence>
<keyword evidence="4" id="KW-0012">Acyltransferase</keyword>
<dbReference type="InterPro" id="IPR016181">
    <property type="entry name" value="Acyl_CoA_acyltransferase"/>
</dbReference>
<dbReference type="Proteomes" id="UP000255423">
    <property type="component" value="Unassembled WGS sequence"/>
</dbReference>
<accession>A0A380RVI6</accession>
<organism evidence="7 8">
    <name type="scientific">Fibrobacter succinogenes</name>
    <name type="common">Bacteroides succinogenes</name>
    <dbReference type="NCBI Taxonomy" id="833"/>
    <lineage>
        <taxon>Bacteria</taxon>
        <taxon>Pseudomonadati</taxon>
        <taxon>Fibrobacterota</taxon>
        <taxon>Fibrobacteria</taxon>
        <taxon>Fibrobacterales</taxon>
        <taxon>Fibrobacteraceae</taxon>
        <taxon>Fibrobacter</taxon>
    </lineage>
</organism>
<dbReference type="PANTHER" id="PTHR43420">
    <property type="entry name" value="ACETYLTRANSFERASE"/>
    <property type="match status" value="1"/>
</dbReference>
<proteinExistence type="inferred from homology"/>
<dbReference type="NCBIfam" id="TIGR01575">
    <property type="entry name" value="rimI"/>
    <property type="match status" value="1"/>
</dbReference>
<comment type="similarity">
    <text evidence="1 5">Belongs to the acetyltransferase family. RimI subfamily.</text>
</comment>
<dbReference type="EC" id="2.3.1.266" evidence="5"/>
<evidence type="ECO:0000259" key="6">
    <source>
        <dbReference type="PROSITE" id="PS51186"/>
    </source>
</evidence>
<dbReference type="CDD" id="cd04301">
    <property type="entry name" value="NAT_SF"/>
    <property type="match status" value="1"/>
</dbReference>
<evidence type="ECO:0000313" key="7">
    <source>
        <dbReference type="EMBL" id="SUQ19583.1"/>
    </source>
</evidence>
<evidence type="ECO:0000256" key="2">
    <source>
        <dbReference type="ARBA" id="ARBA00022490"/>
    </source>
</evidence>
<dbReference type="SUPFAM" id="SSF55729">
    <property type="entry name" value="Acyl-CoA N-acyltransferases (Nat)"/>
    <property type="match status" value="1"/>
</dbReference>
<comment type="catalytic activity">
    <reaction evidence="5">
        <text>N-terminal L-alanyl-[ribosomal protein bS18] + acetyl-CoA = N-terminal N(alpha)-acetyl-L-alanyl-[ribosomal protein bS18] + CoA + H(+)</text>
        <dbReference type="Rhea" id="RHEA:43756"/>
        <dbReference type="Rhea" id="RHEA-COMP:10676"/>
        <dbReference type="Rhea" id="RHEA-COMP:10677"/>
        <dbReference type="ChEBI" id="CHEBI:15378"/>
        <dbReference type="ChEBI" id="CHEBI:57287"/>
        <dbReference type="ChEBI" id="CHEBI:57288"/>
        <dbReference type="ChEBI" id="CHEBI:64718"/>
        <dbReference type="ChEBI" id="CHEBI:83683"/>
        <dbReference type="EC" id="2.3.1.266"/>
    </reaction>
</comment>
<dbReference type="PROSITE" id="PS51186">
    <property type="entry name" value="GNAT"/>
    <property type="match status" value="1"/>
</dbReference>
<dbReference type="PANTHER" id="PTHR43420:SF44">
    <property type="entry name" value="ACETYLTRANSFERASE YPEA"/>
    <property type="match status" value="1"/>
</dbReference>
<evidence type="ECO:0000256" key="3">
    <source>
        <dbReference type="ARBA" id="ARBA00022679"/>
    </source>
</evidence>
<keyword evidence="3 7" id="KW-0808">Transferase</keyword>
<name>A0A380RVI6_FIBSU</name>
<dbReference type="EMBL" id="UHJL01000001">
    <property type="protein sequence ID" value="SUQ19583.1"/>
    <property type="molecule type" value="Genomic_DNA"/>
</dbReference>
<dbReference type="Pfam" id="PF00583">
    <property type="entry name" value="Acetyltransf_1"/>
    <property type="match status" value="1"/>
</dbReference>
<protein>
    <recommendedName>
        <fullName evidence="5">[Ribosomal protein bS18]-alanine N-acetyltransferase</fullName>
        <ecNumber evidence="5">2.3.1.266</ecNumber>
    </recommendedName>
</protein>
<feature type="domain" description="N-acetyltransferase" evidence="6">
    <location>
        <begin position="1"/>
        <end position="142"/>
    </location>
</feature>
<dbReference type="GO" id="GO:0008999">
    <property type="term" value="F:protein-N-terminal-alanine acetyltransferase activity"/>
    <property type="evidence" value="ECO:0007669"/>
    <property type="project" value="UniProtKB-EC"/>
</dbReference>
<dbReference type="InterPro" id="IPR006464">
    <property type="entry name" value="AcTrfase_RimI/Ard1"/>
</dbReference>
<evidence type="ECO:0000256" key="4">
    <source>
        <dbReference type="ARBA" id="ARBA00023315"/>
    </source>
</evidence>